<gene>
    <name evidence="2" type="ORF">ACFSW5_24540</name>
</gene>
<reference evidence="3" key="1">
    <citation type="journal article" date="2019" name="Int. J. Syst. Evol. Microbiol.">
        <title>The Global Catalogue of Microorganisms (GCM) 10K type strain sequencing project: providing services to taxonomists for standard genome sequencing and annotation.</title>
        <authorList>
            <consortium name="The Broad Institute Genomics Platform"/>
            <consortium name="The Broad Institute Genome Sequencing Center for Infectious Disease"/>
            <person name="Wu L."/>
            <person name="Ma J."/>
        </authorList>
    </citation>
    <scope>NUCLEOTIDE SEQUENCE [LARGE SCALE GENOMIC DNA]</scope>
    <source>
        <strain evidence="3">TISTR 1827</strain>
    </source>
</reference>
<proteinExistence type="predicted"/>
<evidence type="ECO:0000313" key="2">
    <source>
        <dbReference type="EMBL" id="MFD2663411.1"/>
    </source>
</evidence>
<dbReference type="Proteomes" id="UP001597493">
    <property type="component" value="Unassembled WGS sequence"/>
</dbReference>
<feature type="compositionally biased region" description="Basic and acidic residues" evidence="1">
    <location>
        <begin position="294"/>
        <end position="306"/>
    </location>
</feature>
<dbReference type="EMBL" id="JBHUMY010000043">
    <property type="protein sequence ID" value="MFD2663411.1"/>
    <property type="molecule type" value="Genomic_DNA"/>
</dbReference>
<feature type="compositionally biased region" description="Basic and acidic residues" evidence="1">
    <location>
        <begin position="324"/>
        <end position="350"/>
    </location>
</feature>
<sequence length="384" mass="42923">MTEILIIAILLAAILLFAFSQRKNRGGSSPASVNPKKGGARSAASGWPGKQPPEALGVPLGHPARPAAERLEAAISPDFEERIRDRVTKAWPNLRRDEWNWTWFELKRYFLLCGIVKSVPMYSKNADRIWHEMLMFTREYEDWCKRYCGEMIHHSPHPPGFEPKPEERAWFDWLYGELFEYMPSSRNVWGAFYRTPLSAERIDRINRMNRSELRALWFNAAAGDRYPDDIGRTIDYLLNRLEMQLQGALRKEDPDDGNRRQTGSDGDLFTAGVLSGMFFHYSVVEPDRLEDHLREQRKEEEDKADRNGYGASDGGAGYAGGNGDWDRRDDDLHRSGHHGHDGRSDHDHGGGQESHGGHGGNDGGSSSGGSDGGGSSCGGGGCSS</sequence>
<feature type="compositionally biased region" description="Gly residues" evidence="1">
    <location>
        <begin position="311"/>
        <end position="323"/>
    </location>
</feature>
<keyword evidence="3" id="KW-1185">Reference proteome</keyword>
<organism evidence="2 3">
    <name type="scientific">Paenibacillus thailandensis</name>
    <dbReference type="NCBI Taxonomy" id="393250"/>
    <lineage>
        <taxon>Bacteria</taxon>
        <taxon>Bacillati</taxon>
        <taxon>Bacillota</taxon>
        <taxon>Bacilli</taxon>
        <taxon>Bacillales</taxon>
        <taxon>Paenibacillaceae</taxon>
        <taxon>Paenibacillus</taxon>
    </lineage>
</organism>
<feature type="region of interest" description="Disordered" evidence="1">
    <location>
        <begin position="23"/>
        <end position="57"/>
    </location>
</feature>
<evidence type="ECO:0000313" key="3">
    <source>
        <dbReference type="Proteomes" id="UP001597493"/>
    </source>
</evidence>
<feature type="region of interest" description="Disordered" evidence="1">
    <location>
        <begin position="294"/>
        <end position="384"/>
    </location>
</feature>
<protein>
    <submittedName>
        <fullName evidence="2">Uncharacterized protein</fullName>
    </submittedName>
</protein>
<comment type="caution">
    <text evidence="2">The sequence shown here is derived from an EMBL/GenBank/DDBJ whole genome shotgun (WGS) entry which is preliminary data.</text>
</comment>
<evidence type="ECO:0000256" key="1">
    <source>
        <dbReference type="SAM" id="MobiDB-lite"/>
    </source>
</evidence>
<dbReference type="RefSeq" id="WP_379279382.1">
    <property type="nucleotide sequence ID" value="NZ_JBHUGT010000055.1"/>
</dbReference>
<accession>A0ABW5R3Q3</accession>
<name>A0ABW5R3Q3_9BACL</name>
<feature type="compositionally biased region" description="Gly residues" evidence="1">
    <location>
        <begin position="351"/>
        <end position="384"/>
    </location>
</feature>